<feature type="domain" description="Carboxylesterase type B" evidence="5">
    <location>
        <begin position="44"/>
        <end position="174"/>
    </location>
</feature>
<dbReference type="InterPro" id="IPR006311">
    <property type="entry name" value="TAT_signal"/>
</dbReference>
<dbReference type="SUPFAM" id="SSF53474">
    <property type="entry name" value="alpha/beta-Hydrolases"/>
    <property type="match status" value="1"/>
</dbReference>
<reference evidence="6 7" key="1">
    <citation type="journal article" date="2019" name="Int. J. Syst. Evol. Microbiol.">
        <title>The Global Catalogue of Microorganisms (GCM) 10K type strain sequencing project: providing services to taxonomists for standard genome sequencing and annotation.</title>
        <authorList>
            <consortium name="The Broad Institute Genomics Platform"/>
            <consortium name="The Broad Institute Genome Sequencing Center for Infectious Disease"/>
            <person name="Wu L."/>
            <person name="Ma J."/>
        </authorList>
    </citation>
    <scope>NUCLEOTIDE SEQUENCE [LARGE SCALE GENOMIC DNA]</scope>
    <source>
        <strain evidence="6 7">JCM 16373</strain>
    </source>
</reference>
<organism evidence="6 7">
    <name type="scientific">Streptomyces axinellae</name>
    <dbReference type="NCBI Taxonomy" id="552788"/>
    <lineage>
        <taxon>Bacteria</taxon>
        <taxon>Bacillati</taxon>
        <taxon>Actinomycetota</taxon>
        <taxon>Actinomycetes</taxon>
        <taxon>Kitasatosporales</taxon>
        <taxon>Streptomycetaceae</taxon>
        <taxon>Streptomyces</taxon>
    </lineage>
</organism>
<dbReference type="RefSeq" id="WP_344564878.1">
    <property type="nucleotide sequence ID" value="NZ_BAAARJ010000006.1"/>
</dbReference>
<comment type="similarity">
    <text evidence="1 3">Belongs to the type-B carboxylesterase/lipase family.</text>
</comment>
<dbReference type="Proteomes" id="UP001501447">
    <property type="component" value="Unassembled WGS sequence"/>
</dbReference>
<dbReference type="InterPro" id="IPR002018">
    <property type="entry name" value="CarbesteraseB"/>
</dbReference>
<protein>
    <recommendedName>
        <fullName evidence="3">Carboxylic ester hydrolase</fullName>
        <ecNumber evidence="3">3.1.1.-</ecNumber>
    </recommendedName>
</protein>
<evidence type="ECO:0000259" key="5">
    <source>
        <dbReference type="Pfam" id="PF00135"/>
    </source>
</evidence>
<evidence type="ECO:0000256" key="1">
    <source>
        <dbReference type="ARBA" id="ARBA00005964"/>
    </source>
</evidence>
<name>A0ABN3PZM8_9ACTN</name>
<comment type="caution">
    <text evidence="6">The sequence shown here is derived from an EMBL/GenBank/DDBJ whole genome shotgun (WGS) entry which is preliminary data.</text>
</comment>
<evidence type="ECO:0000313" key="6">
    <source>
        <dbReference type="EMBL" id="GAA2609039.1"/>
    </source>
</evidence>
<proteinExistence type="inferred from homology"/>
<feature type="domain" description="Carboxylesterase type B" evidence="5">
    <location>
        <begin position="200"/>
        <end position="556"/>
    </location>
</feature>
<evidence type="ECO:0000256" key="2">
    <source>
        <dbReference type="ARBA" id="ARBA00022801"/>
    </source>
</evidence>
<dbReference type="EMBL" id="BAAARJ010000006">
    <property type="protein sequence ID" value="GAA2609039.1"/>
    <property type="molecule type" value="Genomic_DNA"/>
</dbReference>
<dbReference type="PROSITE" id="PS00122">
    <property type="entry name" value="CARBOXYLESTERASE_B_1"/>
    <property type="match status" value="1"/>
</dbReference>
<keyword evidence="2 3" id="KW-0378">Hydrolase</keyword>
<dbReference type="PROSITE" id="PS51318">
    <property type="entry name" value="TAT"/>
    <property type="match status" value="1"/>
</dbReference>
<evidence type="ECO:0000256" key="3">
    <source>
        <dbReference type="RuleBase" id="RU361235"/>
    </source>
</evidence>
<sequence length="565" mass="60301">MHRRTLLTGSAALAATGALTPAAARPAEAASHAPRTAAAAPPGPVVRTTAGRIRGVSESGISVFRGVPYARPPVGGLRFAPPAPPLPWTGVRETAEFSRPFLSPGARDGSEDALHANVWSPDTGGRSPVLVYIHGGAWLYNTGNNPTYDGTAPARRGDLVVVTFNYRLGCFGFGLHEGFGESGDGTSGRDGGDGGPAGGRDAVANWGLQDQAALLRWVHDNARAFGGDPDNITLCGTSAGGSSVWQLALRESTRQLIRRIVPVSAAHIWGPLGALTPQDARTSYAAVADQLGTTVPGLRRRKALEVMDAWEGRFTGDPGSRAVASGRYFRGPVVDGRWMTGYDHALPTPGLPTMVVNTRTEGSFYTDQTAPAPRTEAELRRMTRDYLLLGAEQVPGTLLDGVLDAYRDAARADGLPQDPFSLYTEIYGDGLFRYQILRLAARRAHESRAPQYHMDFAHPVLPPGHGTPHEATSPFLFGTQGIPENAPVYGDGPLERRVSATFIDLVASFAHTGVPRSAHAPHWPLFSPRAPRSLVLGGEPVARIAATPKLRQLDFWDRAGWVPRP</sequence>
<feature type="region of interest" description="Disordered" evidence="4">
    <location>
        <begin position="25"/>
        <end position="46"/>
    </location>
</feature>
<dbReference type="PANTHER" id="PTHR11559">
    <property type="entry name" value="CARBOXYLESTERASE"/>
    <property type="match status" value="1"/>
</dbReference>
<dbReference type="EC" id="3.1.1.-" evidence="3"/>
<accession>A0ABN3PZM8</accession>
<dbReference type="InterPro" id="IPR019826">
    <property type="entry name" value="Carboxylesterase_B_AS"/>
</dbReference>
<dbReference type="InterPro" id="IPR050309">
    <property type="entry name" value="Type-B_Carboxylest/Lipase"/>
</dbReference>
<dbReference type="Gene3D" id="3.40.50.1820">
    <property type="entry name" value="alpha/beta hydrolase"/>
    <property type="match status" value="1"/>
</dbReference>
<dbReference type="Pfam" id="PF00135">
    <property type="entry name" value="COesterase"/>
    <property type="match status" value="2"/>
</dbReference>
<evidence type="ECO:0000313" key="7">
    <source>
        <dbReference type="Proteomes" id="UP001501447"/>
    </source>
</evidence>
<keyword evidence="7" id="KW-1185">Reference proteome</keyword>
<evidence type="ECO:0000256" key="4">
    <source>
        <dbReference type="SAM" id="MobiDB-lite"/>
    </source>
</evidence>
<dbReference type="InterPro" id="IPR029058">
    <property type="entry name" value="AB_hydrolase_fold"/>
</dbReference>
<feature type="compositionally biased region" description="Low complexity" evidence="4">
    <location>
        <begin position="25"/>
        <end position="40"/>
    </location>
</feature>
<gene>
    <name evidence="6" type="ORF">GCM10009863_23140</name>
</gene>